<dbReference type="OrthoDB" id="662756at2"/>
<dbReference type="InterPro" id="IPR003715">
    <property type="entry name" value="Poly_export_N"/>
</dbReference>
<dbReference type="InterPro" id="IPR049712">
    <property type="entry name" value="Poly_export"/>
</dbReference>
<protein>
    <submittedName>
        <fullName evidence="5">Ligand-binding protein</fullName>
    </submittedName>
</protein>
<feature type="transmembrane region" description="Helical" evidence="2">
    <location>
        <begin position="230"/>
        <end position="251"/>
    </location>
</feature>
<name>A0A265UVQ1_9FLAO</name>
<keyword evidence="6" id="KW-1185">Reference proteome</keyword>
<evidence type="ECO:0000256" key="1">
    <source>
        <dbReference type="ARBA" id="ARBA00022729"/>
    </source>
</evidence>
<keyword evidence="2" id="KW-0472">Membrane</keyword>
<dbReference type="AlphaFoldDB" id="A0A265UVQ1"/>
<dbReference type="GO" id="GO:0015159">
    <property type="term" value="F:polysaccharide transmembrane transporter activity"/>
    <property type="evidence" value="ECO:0007669"/>
    <property type="project" value="InterPro"/>
</dbReference>
<keyword evidence="1" id="KW-0732">Signal</keyword>
<reference evidence="5 6" key="1">
    <citation type="submission" date="2017-05" db="EMBL/GenBank/DDBJ databases">
        <title>The draft genome sequence of Idiomarina salinarum WNB302.</title>
        <authorList>
            <person name="Sun Y."/>
            <person name="Chen B."/>
            <person name="Du Z."/>
        </authorList>
    </citation>
    <scope>NUCLEOTIDE SEQUENCE [LARGE SCALE GENOMIC DNA]</scope>
    <source>
        <strain evidence="5 6">WNB302</strain>
    </source>
</reference>
<evidence type="ECO:0000259" key="3">
    <source>
        <dbReference type="Pfam" id="PF02563"/>
    </source>
</evidence>
<gene>
    <name evidence="5" type="ORF">CA834_07145</name>
</gene>
<evidence type="ECO:0000259" key="4">
    <source>
        <dbReference type="Pfam" id="PF10531"/>
    </source>
</evidence>
<keyword evidence="2" id="KW-1133">Transmembrane helix</keyword>
<dbReference type="EMBL" id="NGJN01000003">
    <property type="protein sequence ID" value="OZV69393.1"/>
    <property type="molecule type" value="Genomic_DNA"/>
</dbReference>
<dbReference type="Pfam" id="PF10531">
    <property type="entry name" value="SLBB"/>
    <property type="match status" value="1"/>
</dbReference>
<proteinExistence type="predicted"/>
<feature type="domain" description="Soluble ligand binding" evidence="4">
    <location>
        <begin position="139"/>
        <end position="190"/>
    </location>
</feature>
<dbReference type="InterPro" id="IPR019554">
    <property type="entry name" value="Soluble_ligand-bd"/>
</dbReference>
<organism evidence="5 6">
    <name type="scientific">Winogradskyella aurantia</name>
    <dbReference type="NCBI Taxonomy" id="1915063"/>
    <lineage>
        <taxon>Bacteria</taxon>
        <taxon>Pseudomonadati</taxon>
        <taxon>Bacteroidota</taxon>
        <taxon>Flavobacteriia</taxon>
        <taxon>Flavobacteriales</taxon>
        <taxon>Flavobacteriaceae</taxon>
        <taxon>Winogradskyella</taxon>
    </lineage>
</organism>
<evidence type="ECO:0000313" key="6">
    <source>
        <dbReference type="Proteomes" id="UP000216840"/>
    </source>
</evidence>
<evidence type="ECO:0000256" key="2">
    <source>
        <dbReference type="SAM" id="Phobius"/>
    </source>
</evidence>
<dbReference type="RefSeq" id="WP_094968165.1">
    <property type="nucleotide sequence ID" value="NZ_NGJN01000003.1"/>
</dbReference>
<dbReference type="PANTHER" id="PTHR33619:SF3">
    <property type="entry name" value="POLYSACCHARIDE EXPORT PROTEIN GFCE-RELATED"/>
    <property type="match status" value="1"/>
</dbReference>
<dbReference type="Pfam" id="PF02563">
    <property type="entry name" value="Poly_export"/>
    <property type="match status" value="1"/>
</dbReference>
<comment type="caution">
    <text evidence="5">The sequence shown here is derived from an EMBL/GenBank/DDBJ whole genome shotgun (WGS) entry which is preliminary data.</text>
</comment>
<sequence length="253" mass="27955">MLQRLGIVFMLVLFCACATKKEILYLQDIDTQKEAAISYSNPTLQPNDVLRIDVGALNPESAIPYNLPTNNNQGGGNVQFLQLQGYLVSPDYTINFPVLGEISVAQLTTPELERHLKQRLEDENHLIAPSVNVRLLNAKVTVLGEVNAPGTYSFTEQNITLLQALGYAGDLTINGVREDVVVMRDEKGVKQITHIDLTTSDWMNGPYYFVRPNDVIVVNQNNPKVKTAGYIGNIGTLLSVVTITLTLTLLLTR</sequence>
<accession>A0A265UVQ1</accession>
<feature type="domain" description="Polysaccharide export protein N-terminal" evidence="3">
    <location>
        <begin position="41"/>
        <end position="135"/>
    </location>
</feature>
<dbReference type="PANTHER" id="PTHR33619">
    <property type="entry name" value="POLYSACCHARIDE EXPORT PROTEIN GFCE-RELATED"/>
    <property type="match status" value="1"/>
</dbReference>
<keyword evidence="2" id="KW-0812">Transmembrane</keyword>
<evidence type="ECO:0000313" key="5">
    <source>
        <dbReference type="EMBL" id="OZV69393.1"/>
    </source>
</evidence>
<dbReference type="Gene3D" id="3.10.560.10">
    <property type="entry name" value="Outer membrane lipoprotein wza domain like"/>
    <property type="match status" value="1"/>
</dbReference>
<dbReference type="PROSITE" id="PS51257">
    <property type="entry name" value="PROKAR_LIPOPROTEIN"/>
    <property type="match status" value="1"/>
</dbReference>
<dbReference type="Proteomes" id="UP000216840">
    <property type="component" value="Unassembled WGS sequence"/>
</dbReference>